<evidence type="ECO:0000256" key="10">
    <source>
        <dbReference type="ARBA" id="ARBA00069616"/>
    </source>
</evidence>
<sequence length="406" mass="44679">MSMVGGLRGLRITKGMRIASVLYAILPLSTAATSDLPFSLSKLTTPAVIIDKAVVTKNSQRMLERAKTLGVDVRPHVKTHKSIKGALIQTNNRRSKITVSTLAEAEWFADAGFSDIVYAVPIDPTKVERAARLCERTSLHVMVDNMQQLDGLLAQSGERPWSIVLMCDSGYGRDGVDVDSDEAVKIVERIKGSDGKANLYMLYTHGGHSYDVEYGNIEEIVQTSEQERDTVVKFAKKLYALGLAKEGKLITGVGSTPTCSHPPNNLDGITEQHPGNYFTYDYNQHLIGSCAIEDIGCKVCTRVVGHYPHTNTLQIDCGWTGTSAQGKEYNYGAIESEDNLKIENLKQEAGTVTTKDGSKIDYDKYPIGKMLNILPWHSCASIHQHRVINVVEGEDVVDVWDVCDGW</sequence>
<keyword evidence="7" id="KW-0456">Lyase</keyword>
<dbReference type="OrthoDB" id="20198at2759"/>
<evidence type="ECO:0000256" key="9">
    <source>
        <dbReference type="ARBA" id="ARBA00066349"/>
    </source>
</evidence>
<dbReference type="PANTHER" id="PTHR28004">
    <property type="entry name" value="ZGC:162816-RELATED"/>
    <property type="match status" value="1"/>
</dbReference>
<dbReference type="FunFam" id="3.20.20.10:FF:000016">
    <property type="entry name" value="D-serine dehydratase"/>
    <property type="match status" value="1"/>
</dbReference>
<dbReference type="Proteomes" id="UP001165082">
    <property type="component" value="Unassembled WGS sequence"/>
</dbReference>
<comment type="similarity">
    <text evidence="3">Belongs to the DSD1 family.</text>
</comment>
<evidence type="ECO:0000256" key="2">
    <source>
        <dbReference type="ARBA" id="ARBA00001947"/>
    </source>
</evidence>
<comment type="cofactor">
    <cofactor evidence="1">
        <name>pyridoxal 5'-phosphate</name>
        <dbReference type="ChEBI" id="CHEBI:597326"/>
    </cofactor>
</comment>
<evidence type="ECO:0000256" key="5">
    <source>
        <dbReference type="ARBA" id="ARBA00022833"/>
    </source>
</evidence>
<evidence type="ECO:0000259" key="12">
    <source>
        <dbReference type="SMART" id="SM01119"/>
    </source>
</evidence>
<reference evidence="13" key="1">
    <citation type="submission" date="2022-07" db="EMBL/GenBank/DDBJ databases">
        <title>Genome analysis of Parmales, a sister group of diatoms, reveals the evolutionary specialization of diatoms from phago-mixotrophs to photoautotrophs.</title>
        <authorList>
            <person name="Ban H."/>
            <person name="Sato S."/>
            <person name="Yoshikawa S."/>
            <person name="Kazumasa Y."/>
            <person name="Nakamura Y."/>
            <person name="Ichinomiya M."/>
            <person name="Saitoh K."/>
            <person name="Sato N."/>
            <person name="Blanc-Mathieu R."/>
            <person name="Endo H."/>
            <person name="Kuwata A."/>
            <person name="Ogata H."/>
        </authorList>
    </citation>
    <scope>NUCLEOTIDE SEQUENCE</scope>
</reference>
<gene>
    <name evidence="13" type="ORF">TrRE_jg11162</name>
</gene>
<evidence type="ECO:0000256" key="3">
    <source>
        <dbReference type="ARBA" id="ARBA00005323"/>
    </source>
</evidence>
<evidence type="ECO:0000256" key="11">
    <source>
        <dbReference type="ARBA" id="ARBA00075219"/>
    </source>
</evidence>
<dbReference type="InterPro" id="IPR042208">
    <property type="entry name" value="D-ser_dehydrat-like_sf"/>
</dbReference>
<dbReference type="Pfam" id="PF14031">
    <property type="entry name" value="D-ser_dehydrat"/>
    <property type="match status" value="1"/>
</dbReference>
<accession>A0A9W6ZRN6</accession>
<feature type="domain" description="D-serine dehydratase-like" evidence="12">
    <location>
        <begin position="296"/>
        <end position="392"/>
    </location>
</feature>
<evidence type="ECO:0000256" key="8">
    <source>
        <dbReference type="ARBA" id="ARBA00051198"/>
    </source>
</evidence>
<dbReference type="AlphaFoldDB" id="A0A9W6ZRN6"/>
<dbReference type="InterPro" id="IPR026956">
    <property type="entry name" value="D-ser_dehydrat-like_dom"/>
</dbReference>
<proteinExistence type="inferred from homology"/>
<dbReference type="GO" id="GO:0008721">
    <property type="term" value="F:D-serine ammonia-lyase activity"/>
    <property type="evidence" value="ECO:0007669"/>
    <property type="project" value="UniProtKB-EC"/>
</dbReference>
<dbReference type="EMBL" id="BRXZ01000858">
    <property type="protein sequence ID" value="GMH55898.1"/>
    <property type="molecule type" value="Genomic_DNA"/>
</dbReference>
<keyword evidence="6" id="KW-0663">Pyridoxal phosphate</keyword>
<keyword evidence="14" id="KW-1185">Reference proteome</keyword>
<dbReference type="SMART" id="SM01119">
    <property type="entry name" value="D-ser_dehydrat"/>
    <property type="match status" value="1"/>
</dbReference>
<evidence type="ECO:0000256" key="7">
    <source>
        <dbReference type="ARBA" id="ARBA00023239"/>
    </source>
</evidence>
<evidence type="ECO:0000256" key="6">
    <source>
        <dbReference type="ARBA" id="ARBA00022898"/>
    </source>
</evidence>
<dbReference type="GO" id="GO:0046872">
    <property type="term" value="F:metal ion binding"/>
    <property type="evidence" value="ECO:0007669"/>
    <property type="project" value="UniProtKB-KW"/>
</dbReference>
<evidence type="ECO:0000256" key="4">
    <source>
        <dbReference type="ARBA" id="ARBA00022723"/>
    </source>
</evidence>
<dbReference type="InterPro" id="IPR001608">
    <property type="entry name" value="Ala_racemase_N"/>
</dbReference>
<organism evidence="13 14">
    <name type="scientific">Triparma retinervis</name>
    <dbReference type="NCBI Taxonomy" id="2557542"/>
    <lineage>
        <taxon>Eukaryota</taxon>
        <taxon>Sar</taxon>
        <taxon>Stramenopiles</taxon>
        <taxon>Ochrophyta</taxon>
        <taxon>Bolidophyceae</taxon>
        <taxon>Parmales</taxon>
        <taxon>Triparmaceae</taxon>
        <taxon>Triparma</taxon>
    </lineage>
</organism>
<comment type="caution">
    <text evidence="13">The sequence shown here is derived from an EMBL/GenBank/DDBJ whole genome shotgun (WGS) entry which is preliminary data.</text>
</comment>
<dbReference type="Gene3D" id="3.20.20.10">
    <property type="entry name" value="Alanine racemase"/>
    <property type="match status" value="1"/>
</dbReference>
<comment type="catalytic activity">
    <reaction evidence="8">
        <text>D-serine = pyruvate + NH4(+)</text>
        <dbReference type="Rhea" id="RHEA:13977"/>
        <dbReference type="ChEBI" id="CHEBI:15361"/>
        <dbReference type="ChEBI" id="CHEBI:28938"/>
        <dbReference type="ChEBI" id="CHEBI:35247"/>
        <dbReference type="EC" id="4.3.1.18"/>
    </reaction>
    <physiologicalReaction direction="left-to-right" evidence="8">
        <dbReference type="Rhea" id="RHEA:13978"/>
    </physiologicalReaction>
</comment>
<comment type="cofactor">
    <cofactor evidence="2">
        <name>Zn(2+)</name>
        <dbReference type="ChEBI" id="CHEBI:29105"/>
    </cofactor>
</comment>
<dbReference type="Pfam" id="PF01168">
    <property type="entry name" value="Ala_racemase_N"/>
    <property type="match status" value="1"/>
</dbReference>
<dbReference type="EC" id="4.3.1.18" evidence="9"/>
<dbReference type="InterPro" id="IPR051466">
    <property type="entry name" value="D-amino_acid_metab_enzyme"/>
</dbReference>
<dbReference type="PANTHER" id="PTHR28004:SF2">
    <property type="entry name" value="D-SERINE DEHYDRATASE"/>
    <property type="match status" value="1"/>
</dbReference>
<keyword evidence="5" id="KW-0862">Zinc</keyword>
<dbReference type="GO" id="GO:0036088">
    <property type="term" value="P:D-serine catabolic process"/>
    <property type="evidence" value="ECO:0007669"/>
    <property type="project" value="TreeGrafter"/>
</dbReference>
<dbReference type="InterPro" id="IPR029066">
    <property type="entry name" value="PLP-binding_barrel"/>
</dbReference>
<evidence type="ECO:0000313" key="14">
    <source>
        <dbReference type="Proteomes" id="UP001165082"/>
    </source>
</evidence>
<keyword evidence="4" id="KW-0479">Metal-binding</keyword>
<evidence type="ECO:0000256" key="1">
    <source>
        <dbReference type="ARBA" id="ARBA00001933"/>
    </source>
</evidence>
<name>A0A9W6ZRN6_9STRA</name>
<dbReference type="SUPFAM" id="SSF51419">
    <property type="entry name" value="PLP-binding barrel"/>
    <property type="match status" value="1"/>
</dbReference>
<dbReference type="Gene3D" id="2.40.37.20">
    <property type="entry name" value="D-serine dehydratase-like domain"/>
    <property type="match status" value="1"/>
</dbReference>
<protein>
    <recommendedName>
        <fullName evidence="10">D-serine dehydratase</fullName>
        <ecNumber evidence="9">4.3.1.18</ecNumber>
    </recommendedName>
    <alternativeName>
        <fullName evidence="11">D-serine deaminase</fullName>
    </alternativeName>
</protein>
<evidence type="ECO:0000313" key="13">
    <source>
        <dbReference type="EMBL" id="GMH55898.1"/>
    </source>
</evidence>